<dbReference type="AlphaFoldDB" id="A0A916YRI4"/>
<feature type="signal peptide" evidence="13">
    <location>
        <begin position="1"/>
        <end position="27"/>
    </location>
</feature>
<name>A0A916YRI4_9SPHN</name>
<dbReference type="PANTHER" id="PTHR32552:SF81">
    <property type="entry name" value="TONB-DEPENDENT OUTER MEMBRANE RECEPTOR"/>
    <property type="match status" value="1"/>
</dbReference>
<dbReference type="InterPro" id="IPR000531">
    <property type="entry name" value="Beta-barrel_TonB"/>
</dbReference>
<dbReference type="GO" id="GO:0009279">
    <property type="term" value="C:cell outer membrane"/>
    <property type="evidence" value="ECO:0007669"/>
    <property type="project" value="UniProtKB-SubCell"/>
</dbReference>
<keyword evidence="17" id="KW-1185">Reference proteome</keyword>
<evidence type="ECO:0000259" key="15">
    <source>
        <dbReference type="Pfam" id="PF07715"/>
    </source>
</evidence>
<dbReference type="Gene3D" id="2.40.170.20">
    <property type="entry name" value="TonB-dependent receptor, beta-barrel domain"/>
    <property type="match status" value="1"/>
</dbReference>
<evidence type="ECO:0000256" key="13">
    <source>
        <dbReference type="SAM" id="SignalP"/>
    </source>
</evidence>
<keyword evidence="7" id="KW-0406">Ion transport</keyword>
<dbReference type="SUPFAM" id="SSF56935">
    <property type="entry name" value="Porins"/>
    <property type="match status" value="1"/>
</dbReference>
<dbReference type="InterPro" id="IPR012910">
    <property type="entry name" value="Plug_dom"/>
</dbReference>
<evidence type="ECO:0000256" key="5">
    <source>
        <dbReference type="ARBA" id="ARBA00022692"/>
    </source>
</evidence>
<accession>A0A916YRI4</accession>
<keyword evidence="10 11" id="KW-0998">Cell outer membrane</keyword>
<dbReference type="RefSeq" id="WP_066772729.1">
    <property type="nucleotide sequence ID" value="NZ_BMIP01000001.1"/>
</dbReference>
<dbReference type="Pfam" id="PF07715">
    <property type="entry name" value="Plug"/>
    <property type="match status" value="1"/>
</dbReference>
<protein>
    <submittedName>
        <fullName evidence="16">TonB-dependent receptor</fullName>
    </submittedName>
</protein>
<reference evidence="16" key="2">
    <citation type="submission" date="2020-09" db="EMBL/GenBank/DDBJ databases">
        <authorList>
            <person name="Sun Q."/>
            <person name="Zhou Y."/>
        </authorList>
    </citation>
    <scope>NUCLEOTIDE SEQUENCE</scope>
    <source>
        <strain evidence="16">CGMCC 1.15360</strain>
    </source>
</reference>
<reference evidence="16" key="1">
    <citation type="journal article" date="2014" name="Int. J. Syst. Evol. Microbiol.">
        <title>Complete genome sequence of Corynebacterium casei LMG S-19264T (=DSM 44701T), isolated from a smear-ripened cheese.</title>
        <authorList>
            <consortium name="US DOE Joint Genome Institute (JGI-PGF)"/>
            <person name="Walter F."/>
            <person name="Albersmeier A."/>
            <person name="Kalinowski J."/>
            <person name="Ruckert C."/>
        </authorList>
    </citation>
    <scope>NUCLEOTIDE SEQUENCE</scope>
    <source>
        <strain evidence="16">CGMCC 1.15360</strain>
    </source>
</reference>
<dbReference type="OrthoDB" id="127311at2"/>
<dbReference type="PROSITE" id="PS52016">
    <property type="entry name" value="TONB_DEPENDENT_REC_3"/>
    <property type="match status" value="1"/>
</dbReference>
<evidence type="ECO:0000256" key="11">
    <source>
        <dbReference type="PROSITE-ProRule" id="PRU01360"/>
    </source>
</evidence>
<comment type="similarity">
    <text evidence="11 12">Belongs to the TonB-dependent receptor family.</text>
</comment>
<keyword evidence="8 12" id="KW-0798">TonB box</keyword>
<comment type="subcellular location">
    <subcellularLocation>
        <location evidence="1 11">Cell outer membrane</location>
        <topology evidence="1 11">Multi-pass membrane protein</topology>
    </subcellularLocation>
</comment>
<evidence type="ECO:0000256" key="9">
    <source>
        <dbReference type="ARBA" id="ARBA00023136"/>
    </source>
</evidence>
<keyword evidence="9 11" id="KW-0472">Membrane</keyword>
<feature type="domain" description="TonB-dependent receptor plug" evidence="15">
    <location>
        <begin position="54"/>
        <end position="160"/>
    </location>
</feature>
<keyword evidence="4" id="KW-0410">Iron transport</keyword>
<dbReference type="InterPro" id="IPR036942">
    <property type="entry name" value="Beta-barrel_TonB_sf"/>
</dbReference>
<evidence type="ECO:0000256" key="7">
    <source>
        <dbReference type="ARBA" id="ARBA00023065"/>
    </source>
</evidence>
<dbReference type="InterPro" id="IPR039426">
    <property type="entry name" value="TonB-dep_rcpt-like"/>
</dbReference>
<keyword evidence="16" id="KW-0675">Receptor</keyword>
<dbReference type="PANTHER" id="PTHR32552">
    <property type="entry name" value="FERRICHROME IRON RECEPTOR-RELATED"/>
    <property type="match status" value="1"/>
</dbReference>
<keyword evidence="5 11" id="KW-0812">Transmembrane</keyword>
<evidence type="ECO:0000313" key="16">
    <source>
        <dbReference type="EMBL" id="GGD57463.1"/>
    </source>
</evidence>
<keyword evidence="3 11" id="KW-1134">Transmembrane beta strand</keyword>
<keyword evidence="6" id="KW-0408">Iron</keyword>
<evidence type="ECO:0000256" key="4">
    <source>
        <dbReference type="ARBA" id="ARBA00022496"/>
    </source>
</evidence>
<evidence type="ECO:0000256" key="8">
    <source>
        <dbReference type="ARBA" id="ARBA00023077"/>
    </source>
</evidence>
<evidence type="ECO:0000259" key="14">
    <source>
        <dbReference type="Pfam" id="PF00593"/>
    </source>
</evidence>
<comment type="caution">
    <text evidence="16">The sequence shown here is derived from an EMBL/GenBank/DDBJ whole genome shotgun (WGS) entry which is preliminary data.</text>
</comment>
<proteinExistence type="inferred from homology"/>
<feature type="chain" id="PRO_5036700917" evidence="13">
    <location>
        <begin position="28"/>
        <end position="742"/>
    </location>
</feature>
<dbReference type="GO" id="GO:0006826">
    <property type="term" value="P:iron ion transport"/>
    <property type="evidence" value="ECO:0007669"/>
    <property type="project" value="UniProtKB-KW"/>
</dbReference>
<evidence type="ECO:0000256" key="1">
    <source>
        <dbReference type="ARBA" id="ARBA00004571"/>
    </source>
</evidence>
<keyword evidence="2 11" id="KW-0813">Transport</keyword>
<evidence type="ECO:0000256" key="6">
    <source>
        <dbReference type="ARBA" id="ARBA00023004"/>
    </source>
</evidence>
<evidence type="ECO:0000256" key="10">
    <source>
        <dbReference type="ARBA" id="ARBA00023237"/>
    </source>
</evidence>
<sequence>MKQTGTATLKAAAALMCASALTTPAFAQDEDDAQVQQRGIAEIVVTAQRREQSLQDVPIAVSALGGDQIAEAGLTNSLAIGDNVPNLEIKTFGGVPNIFIRGVGNNDFNSSSVGPISIYRDDVVVAATGSQMFALFDVDRIEVLRGPQGTLFGKNTTGGAIHYISRLPGDYFEGYARAGYGRFDLFEAEGAVTMPLAEGLSMRASGIVRRRDGERVNLFTGDRAIDVDEAAVRAILRYNPHSDLDLRLSGGTGRDRSDYFHPKPLGTAGGANIFGYSDPAPDDWSVLNFNGDSRNYSDNAWASLNVTIGLGGGLTLKSITGYDDTEVDNRVDVDGSPLRIDEITNKTETEQFSQEFQLSYSEDGLDAIVGLFYFDENLENVSAADLIGELTFAQGAIPLRTDATRDNKSYAVFGQVSYGVTDRLGLTIGGRYTWDKVDVTHRAFLVPGYFDDDVPNGPEIDLVPYAELSDIFKAFSWRLAADYDVTDDVMAYASVTKGFKSGTFNIGIITSVAERTKVEPEYLTSYEIGIKSTLFDRRVRFNASAFYYDYTDLQVLSVNQQGNGVPTLGLDNAADATVKGLEVEILAEPVEPLSLGLNFGLLDATYKNYTSGAVDPVTGQPRDFSGNRLPNAPKFTMSSFAAYTFPISSDLEAGLRAEYNYTGKRYFNNGEDEQVSSGDGHGLVNLRAKLAAKDSGWELAAWAKNVFGEKFLMDATDLRDFGFIPLYYGERPTWGVEAIARF</sequence>
<dbReference type="Proteomes" id="UP000612349">
    <property type="component" value="Unassembled WGS sequence"/>
</dbReference>
<evidence type="ECO:0000313" key="17">
    <source>
        <dbReference type="Proteomes" id="UP000612349"/>
    </source>
</evidence>
<gene>
    <name evidence="16" type="primary">fyuA</name>
    <name evidence="16" type="ORF">GCM10010990_03380</name>
</gene>
<dbReference type="Pfam" id="PF00593">
    <property type="entry name" value="TonB_dep_Rec_b-barrel"/>
    <property type="match status" value="1"/>
</dbReference>
<feature type="domain" description="TonB-dependent receptor-like beta-barrel" evidence="14">
    <location>
        <begin position="247"/>
        <end position="706"/>
    </location>
</feature>
<evidence type="ECO:0000256" key="2">
    <source>
        <dbReference type="ARBA" id="ARBA00022448"/>
    </source>
</evidence>
<evidence type="ECO:0000256" key="3">
    <source>
        <dbReference type="ARBA" id="ARBA00022452"/>
    </source>
</evidence>
<dbReference type="EMBL" id="BMIP01000001">
    <property type="protein sequence ID" value="GGD57463.1"/>
    <property type="molecule type" value="Genomic_DNA"/>
</dbReference>
<keyword evidence="13" id="KW-0732">Signal</keyword>
<evidence type="ECO:0000256" key="12">
    <source>
        <dbReference type="RuleBase" id="RU003357"/>
    </source>
</evidence>
<organism evidence="16 17">
    <name type="scientific">Croceicoccus mobilis</name>
    <dbReference type="NCBI Taxonomy" id="1703339"/>
    <lineage>
        <taxon>Bacteria</taxon>
        <taxon>Pseudomonadati</taxon>
        <taxon>Pseudomonadota</taxon>
        <taxon>Alphaproteobacteria</taxon>
        <taxon>Sphingomonadales</taxon>
        <taxon>Erythrobacteraceae</taxon>
        <taxon>Croceicoccus</taxon>
    </lineage>
</organism>